<dbReference type="EMBL" id="CP155447">
    <property type="protein sequence ID" value="XBH06171.1"/>
    <property type="molecule type" value="Genomic_DNA"/>
</dbReference>
<dbReference type="Gene3D" id="3.40.50.10320">
    <property type="entry name" value="LmbE-like"/>
    <property type="match status" value="1"/>
</dbReference>
<protein>
    <submittedName>
        <fullName evidence="1">PIG-L deacetylase family protein</fullName>
    </submittedName>
</protein>
<evidence type="ECO:0000313" key="1">
    <source>
        <dbReference type="EMBL" id="XBH06171.1"/>
    </source>
</evidence>
<dbReference type="PANTHER" id="PTHR12993">
    <property type="entry name" value="N-ACETYLGLUCOSAMINYL-PHOSPHATIDYLINOSITOL DE-N-ACETYLASE-RELATED"/>
    <property type="match status" value="1"/>
</dbReference>
<organism evidence="1">
    <name type="scientific">Singulisphaera sp. Ch08</name>
    <dbReference type="NCBI Taxonomy" id="3120278"/>
    <lineage>
        <taxon>Bacteria</taxon>
        <taxon>Pseudomonadati</taxon>
        <taxon>Planctomycetota</taxon>
        <taxon>Planctomycetia</taxon>
        <taxon>Isosphaerales</taxon>
        <taxon>Isosphaeraceae</taxon>
        <taxon>Singulisphaera</taxon>
    </lineage>
</organism>
<dbReference type="Pfam" id="PF02585">
    <property type="entry name" value="PIG-L"/>
    <property type="match status" value="1"/>
</dbReference>
<dbReference type="RefSeq" id="WP_406699021.1">
    <property type="nucleotide sequence ID" value="NZ_CP155447.1"/>
</dbReference>
<reference evidence="1" key="1">
    <citation type="submission" date="2024-05" db="EMBL/GenBank/DDBJ databases">
        <title>Planctomycetes of the genus Singulisphaera possess chitinolytic capabilities.</title>
        <authorList>
            <person name="Ivanova A."/>
        </authorList>
    </citation>
    <scope>NUCLEOTIDE SEQUENCE</scope>
    <source>
        <strain evidence="1">Ch08T</strain>
    </source>
</reference>
<dbReference type="InterPro" id="IPR003737">
    <property type="entry name" value="GlcNAc_PI_deacetylase-related"/>
</dbReference>
<gene>
    <name evidence="1" type="ORF">V5E97_09080</name>
</gene>
<accession>A0AAU7CLT9</accession>
<dbReference type="GO" id="GO:0016811">
    <property type="term" value="F:hydrolase activity, acting on carbon-nitrogen (but not peptide) bonds, in linear amides"/>
    <property type="evidence" value="ECO:0007669"/>
    <property type="project" value="TreeGrafter"/>
</dbReference>
<dbReference type="PANTHER" id="PTHR12993:SF11">
    <property type="entry name" value="N-ACETYLGLUCOSAMINYL-PHOSPHATIDYLINOSITOL DE-N-ACETYLASE"/>
    <property type="match status" value="1"/>
</dbReference>
<dbReference type="InterPro" id="IPR024078">
    <property type="entry name" value="LmbE-like_dom_sf"/>
</dbReference>
<dbReference type="SUPFAM" id="SSF102588">
    <property type="entry name" value="LmbE-like"/>
    <property type="match status" value="1"/>
</dbReference>
<name>A0AAU7CLT9_9BACT</name>
<dbReference type="AlphaFoldDB" id="A0AAU7CLT9"/>
<proteinExistence type="predicted"/>
<sequence>MKKRVLVIAPHPDDEVLGAGGVMARFAAEGADVFVAVVTKGGPPLFTEDFVEQARREAKEAHQILGVKETRFLDLPAAGLDSIPHRTVNAALVDVVKEFEPDLLFIPFNGDIHLDHQLIFLSSLVAVRPGSTLRKIGIYAYETLSETNWNAPYITPSFVPNTFFDITEYLDLKMAAMKAFSSQVKPFPNERSLETLRALAMLRGSTVGAHAAEAFVLIRAVS</sequence>